<gene>
    <name evidence="2" type="ORF">CBOVIS_LOCUS46</name>
</gene>
<dbReference type="EMBL" id="CADEPM010000001">
    <property type="protein sequence ID" value="CAB3396501.1"/>
    <property type="molecule type" value="Genomic_DNA"/>
</dbReference>
<accession>A0A8S1E931</accession>
<dbReference type="OrthoDB" id="5841307at2759"/>
<sequence length="144" mass="16383">MWQQQQQNPYVLYNAPLITSTPLPNANGSIDYVVNQIEMFAGQINTLQNDGEAAGLQIADRAVQTYHRMSDAFQNETIQNVDRLVEIVNEKTHNWPVTELIVLVIVGVILVIITLIFLFMRFGQSVVEYRFGKKVSNETDIENI</sequence>
<dbReference type="AlphaFoldDB" id="A0A8S1E931"/>
<dbReference type="Proteomes" id="UP000494206">
    <property type="component" value="Unassembled WGS sequence"/>
</dbReference>
<protein>
    <submittedName>
        <fullName evidence="2">Uncharacterized protein</fullName>
    </submittedName>
</protein>
<name>A0A8S1E931_9PELO</name>
<proteinExistence type="predicted"/>
<comment type="caution">
    <text evidence="2">The sequence shown here is derived from an EMBL/GenBank/DDBJ whole genome shotgun (WGS) entry which is preliminary data.</text>
</comment>
<keyword evidence="1" id="KW-0812">Transmembrane</keyword>
<keyword evidence="1" id="KW-1133">Transmembrane helix</keyword>
<evidence type="ECO:0000313" key="3">
    <source>
        <dbReference type="Proteomes" id="UP000494206"/>
    </source>
</evidence>
<feature type="transmembrane region" description="Helical" evidence="1">
    <location>
        <begin position="100"/>
        <end position="120"/>
    </location>
</feature>
<keyword evidence="1" id="KW-0472">Membrane</keyword>
<evidence type="ECO:0000313" key="2">
    <source>
        <dbReference type="EMBL" id="CAB3396501.1"/>
    </source>
</evidence>
<reference evidence="2 3" key="1">
    <citation type="submission" date="2020-04" db="EMBL/GenBank/DDBJ databases">
        <authorList>
            <person name="Laetsch R D."/>
            <person name="Stevens L."/>
            <person name="Kumar S."/>
            <person name="Blaxter L. M."/>
        </authorList>
    </citation>
    <scope>NUCLEOTIDE SEQUENCE [LARGE SCALE GENOMIC DNA]</scope>
</reference>
<evidence type="ECO:0000256" key="1">
    <source>
        <dbReference type="SAM" id="Phobius"/>
    </source>
</evidence>
<keyword evidence="3" id="KW-1185">Reference proteome</keyword>
<organism evidence="2 3">
    <name type="scientific">Caenorhabditis bovis</name>
    <dbReference type="NCBI Taxonomy" id="2654633"/>
    <lineage>
        <taxon>Eukaryota</taxon>
        <taxon>Metazoa</taxon>
        <taxon>Ecdysozoa</taxon>
        <taxon>Nematoda</taxon>
        <taxon>Chromadorea</taxon>
        <taxon>Rhabditida</taxon>
        <taxon>Rhabditina</taxon>
        <taxon>Rhabditomorpha</taxon>
        <taxon>Rhabditoidea</taxon>
        <taxon>Rhabditidae</taxon>
        <taxon>Peloderinae</taxon>
        <taxon>Caenorhabditis</taxon>
    </lineage>
</organism>